<evidence type="ECO:0000313" key="4">
    <source>
        <dbReference type="EMBL" id="SFH24809.1"/>
    </source>
</evidence>
<dbReference type="InterPro" id="IPR011990">
    <property type="entry name" value="TPR-like_helical_dom_sf"/>
</dbReference>
<feature type="repeat" description="TPR" evidence="1">
    <location>
        <begin position="306"/>
        <end position="339"/>
    </location>
</feature>
<feature type="compositionally biased region" description="Polar residues" evidence="2">
    <location>
        <begin position="201"/>
        <end position="210"/>
    </location>
</feature>
<reference evidence="5" key="1">
    <citation type="submission" date="2016-10" db="EMBL/GenBank/DDBJ databases">
        <authorList>
            <person name="Varghese N."/>
            <person name="Submissions S."/>
        </authorList>
    </citation>
    <scope>NUCLEOTIDE SEQUENCE [LARGE SCALE GENOMIC DNA]</scope>
    <source>
        <strain evidence="5">DSM 17038</strain>
    </source>
</reference>
<evidence type="ECO:0008006" key="6">
    <source>
        <dbReference type="Google" id="ProtNLM"/>
    </source>
</evidence>
<feature type="compositionally biased region" description="Polar residues" evidence="2">
    <location>
        <begin position="290"/>
        <end position="301"/>
    </location>
</feature>
<organism evidence="4 5">
    <name type="scientific">Desulfotruncus arcticus DSM 17038</name>
    <dbReference type="NCBI Taxonomy" id="1121424"/>
    <lineage>
        <taxon>Bacteria</taxon>
        <taxon>Bacillati</taxon>
        <taxon>Bacillota</taxon>
        <taxon>Clostridia</taxon>
        <taxon>Eubacteriales</taxon>
        <taxon>Desulfallaceae</taxon>
        <taxon>Desulfotruncus</taxon>
    </lineage>
</organism>
<feature type="transmembrane region" description="Helical" evidence="3">
    <location>
        <begin position="6"/>
        <end position="26"/>
    </location>
</feature>
<evidence type="ECO:0000256" key="1">
    <source>
        <dbReference type="PROSITE-ProRule" id="PRU00339"/>
    </source>
</evidence>
<dbReference type="PROSITE" id="PS50005">
    <property type="entry name" value="TPR"/>
    <property type="match status" value="1"/>
</dbReference>
<feature type="transmembrane region" description="Helical" evidence="3">
    <location>
        <begin position="58"/>
        <end position="77"/>
    </location>
</feature>
<protein>
    <recommendedName>
        <fullName evidence="6">Tetratricopeptide repeat-containing protein</fullName>
    </recommendedName>
</protein>
<keyword evidence="1" id="KW-0802">TPR repeat</keyword>
<evidence type="ECO:0000256" key="2">
    <source>
        <dbReference type="SAM" id="MobiDB-lite"/>
    </source>
</evidence>
<sequence length="396" mass="43727">MLDFITAIFVFNLLFFIFMFLIRHFIPLSLPALVITGIISLLCTIFFPYMAAHLSYPQVIGFLLCFILICAIILALVDKKLQPAKHVAEKEALNEIITGPDMGTSSEQPATVSPTDAVQEKIFEETALHKLETAEQKVPPVQETPDKIIFVQENKSQLFRTPEASLSKQAVSQPAAPLSSLKANAHETTATIAPCELTGGATDTETNQEILPQEELKPNQYVQDIDKPDYKPEDEGDSQVLDPVEKSNAEEPLLEEADLDSLKTNTTQPETAPDHAPAISDTIPGPTDNIPDTQDSIPDNTQPENLQQLIVSGFSSKKTGHYEQAIKNFNAALQLKPASKLAVLILLEISEIYKLIDQPWQAAEILKILLINWQSELDVVTINEIKNKINILQNAA</sequence>
<proteinExistence type="predicted"/>
<accession>A0A1I2YHF4</accession>
<gene>
    <name evidence="4" type="ORF">SAMN05660649_04408</name>
</gene>
<dbReference type="AlphaFoldDB" id="A0A1I2YHF4"/>
<dbReference type="InterPro" id="IPR019734">
    <property type="entry name" value="TPR_rpt"/>
</dbReference>
<feature type="transmembrane region" description="Helical" evidence="3">
    <location>
        <begin position="33"/>
        <end position="52"/>
    </location>
</feature>
<keyword evidence="3" id="KW-0472">Membrane</keyword>
<keyword evidence="3" id="KW-1133">Transmembrane helix</keyword>
<keyword evidence="5" id="KW-1185">Reference proteome</keyword>
<evidence type="ECO:0000256" key="3">
    <source>
        <dbReference type="SAM" id="Phobius"/>
    </source>
</evidence>
<evidence type="ECO:0000313" key="5">
    <source>
        <dbReference type="Proteomes" id="UP000199337"/>
    </source>
</evidence>
<dbReference type="EMBL" id="FOOX01000021">
    <property type="protein sequence ID" value="SFH24809.1"/>
    <property type="molecule type" value="Genomic_DNA"/>
</dbReference>
<feature type="region of interest" description="Disordered" evidence="2">
    <location>
        <begin position="196"/>
        <end position="301"/>
    </location>
</feature>
<dbReference type="SUPFAM" id="SSF48452">
    <property type="entry name" value="TPR-like"/>
    <property type="match status" value="1"/>
</dbReference>
<dbReference type="STRING" id="341036.SAMN05660649_04408"/>
<keyword evidence="3" id="KW-0812">Transmembrane</keyword>
<name>A0A1I2YHF4_9FIRM</name>
<feature type="compositionally biased region" description="Basic and acidic residues" evidence="2">
    <location>
        <begin position="224"/>
        <end position="233"/>
    </location>
</feature>
<dbReference type="Proteomes" id="UP000199337">
    <property type="component" value="Unassembled WGS sequence"/>
</dbReference>